<dbReference type="Proteomes" id="UP000000435">
    <property type="component" value="Chromosome"/>
</dbReference>
<protein>
    <submittedName>
        <fullName evidence="1">Uncharacterized protein</fullName>
    </submittedName>
</protein>
<dbReference type="EMBL" id="CP000107">
    <property type="protein sequence ID" value="AAZ68403.1"/>
    <property type="molecule type" value="Genomic_DNA"/>
</dbReference>
<evidence type="ECO:0000313" key="1">
    <source>
        <dbReference type="EMBL" id="AAZ68403.1"/>
    </source>
</evidence>
<organism evidence="1 2">
    <name type="scientific">Ehrlichia canis (strain Jake)</name>
    <dbReference type="NCBI Taxonomy" id="269484"/>
    <lineage>
        <taxon>Bacteria</taxon>
        <taxon>Pseudomonadati</taxon>
        <taxon>Pseudomonadota</taxon>
        <taxon>Alphaproteobacteria</taxon>
        <taxon>Rickettsiales</taxon>
        <taxon>Anaplasmataceae</taxon>
        <taxon>Ehrlichia</taxon>
    </lineage>
</organism>
<gene>
    <name evidence="1" type="ordered locus">Ecaj_0360</name>
</gene>
<accession>A0ACA6AVY5</accession>
<evidence type="ECO:0000313" key="2">
    <source>
        <dbReference type="Proteomes" id="UP000000435"/>
    </source>
</evidence>
<proteinExistence type="predicted"/>
<name>A0ACA6AVY5_EHRCJ</name>
<reference evidence="2" key="1">
    <citation type="journal article" date="2006" name="J. Bacteriol.">
        <title>The genome of the obligately intracellular bacterium Ehrlichia canis reveals themes of complex membrane structure and immune evasion strategies.</title>
        <authorList>
            <person name="Mavromatis K."/>
            <person name="Doyle C.K."/>
            <person name="Lykidis A."/>
            <person name="Ivanova N."/>
            <person name="Francino M.P."/>
            <person name="Chain P."/>
            <person name="Shin M."/>
            <person name="Malfatti S."/>
            <person name="Larimer F."/>
            <person name="Copeland A."/>
            <person name="Detter J.C."/>
            <person name="Land M."/>
            <person name="Richardson P.M."/>
            <person name="Yu X.J."/>
            <person name="Walker D.H."/>
            <person name="McBride J.W."/>
            <person name="Kyrpides N.C."/>
        </authorList>
    </citation>
    <scope>NUCLEOTIDE SEQUENCE [LARGE SCALE GENOMIC DNA]</scope>
    <source>
        <strain evidence="2">Jake</strain>
    </source>
</reference>
<sequence>MFILSDIIEIRSQIVNIINIQIKYLEQSDFATVKDLKCIEKELINLLNCKHKKIKSSINVILSYKDQETIELLNNGYLDYRRILEIRNNILISKYTNKLLKSAVKPMNARIVNNLQ</sequence>
<keyword evidence="2" id="KW-1185">Reference proteome</keyword>